<comment type="caution">
    <text evidence="1">The sequence shown here is derived from an EMBL/GenBank/DDBJ whole genome shotgun (WGS) entry which is preliminary data.</text>
</comment>
<dbReference type="AlphaFoldDB" id="A0A4R1NAZ9"/>
<keyword evidence="2" id="KW-1185">Reference proteome</keyword>
<reference evidence="1 2" key="1">
    <citation type="submission" date="2019-02" db="EMBL/GenBank/DDBJ databases">
        <title>Investigation of anaerobic lignin degradation for improved lignocellulosic biofuels.</title>
        <authorList>
            <person name="Deangelis K."/>
        </authorList>
    </citation>
    <scope>NUCLEOTIDE SEQUENCE [LARGE SCALE GENOMIC DNA]</scope>
    <source>
        <strain evidence="1 2">159R</strain>
    </source>
</reference>
<name>A0A4R1NAZ9_9GAMM</name>
<evidence type="ECO:0000313" key="1">
    <source>
        <dbReference type="EMBL" id="TCL04605.1"/>
    </source>
</evidence>
<protein>
    <submittedName>
        <fullName evidence="1">Uncharacterized protein</fullName>
    </submittedName>
</protein>
<proteinExistence type="predicted"/>
<dbReference type="Proteomes" id="UP000294555">
    <property type="component" value="Unassembled WGS sequence"/>
</dbReference>
<gene>
    <name evidence="1" type="ORF">EZJ58_2734</name>
</gene>
<organism evidence="1 2">
    <name type="scientific">Sodalis ligni</name>
    <dbReference type="NCBI Taxonomy" id="2697027"/>
    <lineage>
        <taxon>Bacteria</taxon>
        <taxon>Pseudomonadati</taxon>
        <taxon>Pseudomonadota</taxon>
        <taxon>Gammaproteobacteria</taxon>
        <taxon>Enterobacterales</taxon>
        <taxon>Bruguierivoracaceae</taxon>
        <taxon>Sodalis</taxon>
    </lineage>
</organism>
<evidence type="ECO:0000313" key="2">
    <source>
        <dbReference type="Proteomes" id="UP000294555"/>
    </source>
</evidence>
<dbReference type="EMBL" id="SJOI01000001">
    <property type="protein sequence ID" value="TCL04605.1"/>
    <property type="molecule type" value="Genomic_DNA"/>
</dbReference>
<sequence length="76" mass="8606">MRPIFNGFLLSRSTEFIKVFYNYGTDVPDACCIRRRLLLLAACGRTLNHATVGGFYAVKTVHGIINVNRGREQHHV</sequence>
<accession>A0A4R1NAZ9</accession>